<accession>A0AAD4N8Q8</accession>
<protein>
    <submittedName>
        <fullName evidence="2">Retinoblastoma-like protein like protein lin-35</fullName>
    </submittedName>
</protein>
<dbReference type="AlphaFoldDB" id="A0AAD4N8Q8"/>
<feature type="domain" description="Retinoblastoma-associated protein N-terminal" evidence="1">
    <location>
        <begin position="60"/>
        <end position="197"/>
    </location>
</feature>
<dbReference type="Proteomes" id="UP001201812">
    <property type="component" value="Unassembled WGS sequence"/>
</dbReference>
<name>A0AAD4N8Q8_9BILA</name>
<dbReference type="PANTHER" id="PTHR13742">
    <property type="entry name" value="RETINOBLASTOMA-ASSOCIATED PROTEIN RB -RELATED"/>
    <property type="match status" value="1"/>
</dbReference>
<sequence length="389" mass="44403">MTYLADVKTVVQKILSEAGVSLDEDLLNTTCKLLDQTQNSILLEGNRQSWTACAIFTTISNTRALNEEKTECQCSLSAVLEACKISVTEFFEKLNRWAEIIQAKPRLSEHINRVQSTLGIATTLYRRCRQIFRQVFALEILSNGALLVVDGNICTFNSDELFGFIWTALIALRKISASDLLTSIWVLLRVFEVLIKNLITAHATDFFNSEFVNAIEERLGENKFLLALCTLFGKIIGESREYLFMEVKRFQIYSFSPILKDVSSENRSAPGCSYNDMLLQFDIIRQSFDLLYEKHMLNSLEIDERIFIRPSRLQENSLANSPYDEELDDAITEVFRGDMPNTELLICRNAQKCLEQLKPDNHAFVDSASTEIEIRQQISLPKNEGLFLL</sequence>
<dbReference type="EMBL" id="JAKKPZ010000005">
    <property type="protein sequence ID" value="KAI1720674.1"/>
    <property type="molecule type" value="Genomic_DNA"/>
</dbReference>
<dbReference type="GO" id="GO:0005667">
    <property type="term" value="C:transcription regulator complex"/>
    <property type="evidence" value="ECO:0007669"/>
    <property type="project" value="TreeGrafter"/>
</dbReference>
<dbReference type="InterPro" id="IPR024599">
    <property type="entry name" value="RB_N"/>
</dbReference>
<dbReference type="GO" id="GO:0030154">
    <property type="term" value="P:cell differentiation"/>
    <property type="evidence" value="ECO:0007669"/>
    <property type="project" value="TreeGrafter"/>
</dbReference>
<keyword evidence="3" id="KW-1185">Reference proteome</keyword>
<proteinExistence type="predicted"/>
<evidence type="ECO:0000259" key="1">
    <source>
        <dbReference type="SMART" id="SM01367"/>
    </source>
</evidence>
<reference evidence="2" key="1">
    <citation type="submission" date="2022-01" db="EMBL/GenBank/DDBJ databases">
        <title>Genome Sequence Resource for Two Populations of Ditylenchus destructor, the Migratory Endoparasitic Phytonematode.</title>
        <authorList>
            <person name="Zhang H."/>
            <person name="Lin R."/>
            <person name="Xie B."/>
        </authorList>
    </citation>
    <scope>NUCLEOTIDE SEQUENCE</scope>
    <source>
        <strain evidence="2">BazhouSP</strain>
    </source>
</reference>
<evidence type="ECO:0000313" key="2">
    <source>
        <dbReference type="EMBL" id="KAI1720674.1"/>
    </source>
</evidence>
<dbReference type="GO" id="GO:2000134">
    <property type="term" value="P:negative regulation of G1/S transition of mitotic cell cycle"/>
    <property type="evidence" value="ECO:0007669"/>
    <property type="project" value="TreeGrafter"/>
</dbReference>
<dbReference type="GO" id="GO:0000977">
    <property type="term" value="F:RNA polymerase II transcription regulatory region sequence-specific DNA binding"/>
    <property type="evidence" value="ECO:0007669"/>
    <property type="project" value="TreeGrafter"/>
</dbReference>
<dbReference type="InterPro" id="IPR028309">
    <property type="entry name" value="RB_fam"/>
</dbReference>
<dbReference type="SMART" id="SM01367">
    <property type="entry name" value="DUF3452"/>
    <property type="match status" value="1"/>
</dbReference>
<comment type="caution">
    <text evidence="2">The sequence shown here is derived from an EMBL/GenBank/DDBJ whole genome shotgun (WGS) entry which is preliminary data.</text>
</comment>
<evidence type="ECO:0000313" key="3">
    <source>
        <dbReference type="Proteomes" id="UP001201812"/>
    </source>
</evidence>
<dbReference type="Pfam" id="PF11934">
    <property type="entry name" value="DUF3452"/>
    <property type="match status" value="1"/>
</dbReference>
<organism evidence="2 3">
    <name type="scientific">Ditylenchus destructor</name>
    <dbReference type="NCBI Taxonomy" id="166010"/>
    <lineage>
        <taxon>Eukaryota</taxon>
        <taxon>Metazoa</taxon>
        <taxon>Ecdysozoa</taxon>
        <taxon>Nematoda</taxon>
        <taxon>Chromadorea</taxon>
        <taxon>Rhabditida</taxon>
        <taxon>Tylenchina</taxon>
        <taxon>Tylenchomorpha</taxon>
        <taxon>Sphaerularioidea</taxon>
        <taxon>Anguinidae</taxon>
        <taxon>Anguininae</taxon>
        <taxon>Ditylenchus</taxon>
    </lineage>
</organism>
<dbReference type="PANTHER" id="PTHR13742:SF17">
    <property type="entry name" value="RE32990P-RELATED"/>
    <property type="match status" value="1"/>
</dbReference>
<dbReference type="GO" id="GO:0006357">
    <property type="term" value="P:regulation of transcription by RNA polymerase II"/>
    <property type="evidence" value="ECO:0007669"/>
    <property type="project" value="InterPro"/>
</dbReference>
<gene>
    <name evidence="2" type="ORF">DdX_04917</name>
</gene>
<dbReference type="GO" id="GO:0000785">
    <property type="term" value="C:chromatin"/>
    <property type="evidence" value="ECO:0007669"/>
    <property type="project" value="TreeGrafter"/>
</dbReference>